<dbReference type="PANTHER" id="PTHR30249">
    <property type="entry name" value="PUTATIVE SEROTONIN TRANSPORTER"/>
    <property type="match status" value="1"/>
</dbReference>
<sequence length="245" mass="26058">MINASVDNTWLVVQQHPLFSIGLTLIAFQLALALYRRTGWLVLQPVLVSMLIVVTTLLLLGIDYNTYREGAAPIALLLGPATVALAVPLYRNLRRIQLLFWPIILTIVVGGVFTLLLTLTIAHLLGADLQILLTLATKSVTMPIAMLAADQIGGIAALSAVFVMITGVVGTAIGPTMLRWVGVDHPAARGMTYGMNAHAIGTARALEEGEECGAFAALSMSLLGALTAVFLPLSATLLVWLYSSQ</sequence>
<keyword evidence="2 5" id="KW-0812">Transmembrane</keyword>
<name>A0A239AJT5_9PSED</name>
<evidence type="ECO:0000256" key="3">
    <source>
        <dbReference type="ARBA" id="ARBA00022989"/>
    </source>
</evidence>
<evidence type="ECO:0000313" key="7">
    <source>
        <dbReference type="Proteomes" id="UP000242915"/>
    </source>
</evidence>
<reference evidence="7" key="1">
    <citation type="submission" date="2017-06" db="EMBL/GenBank/DDBJ databases">
        <authorList>
            <person name="Varghese N."/>
            <person name="Submissions S."/>
        </authorList>
    </citation>
    <scope>NUCLEOTIDE SEQUENCE [LARGE SCALE GENOMIC DNA]</scope>
    <source>
        <strain evidence="7">CIP 108523</strain>
    </source>
</reference>
<proteinExistence type="predicted"/>
<dbReference type="GO" id="GO:0016020">
    <property type="term" value="C:membrane"/>
    <property type="evidence" value="ECO:0007669"/>
    <property type="project" value="UniProtKB-SubCell"/>
</dbReference>
<dbReference type="AlphaFoldDB" id="A0A239AJT5"/>
<dbReference type="Proteomes" id="UP000242915">
    <property type="component" value="Unassembled WGS sequence"/>
</dbReference>
<accession>A0A239AJT5</accession>
<feature type="transmembrane region" description="Helical" evidence="5">
    <location>
        <begin position="18"/>
        <end position="35"/>
    </location>
</feature>
<dbReference type="PANTHER" id="PTHR30249:SF0">
    <property type="entry name" value="PLASTIDAL GLYCOLATE_GLYCERATE TRANSLOCATOR 1, CHLOROPLASTIC"/>
    <property type="match status" value="1"/>
</dbReference>
<evidence type="ECO:0000256" key="1">
    <source>
        <dbReference type="ARBA" id="ARBA00004141"/>
    </source>
</evidence>
<gene>
    <name evidence="6" type="ORF">SAMN05216255_1261</name>
</gene>
<evidence type="ECO:0000256" key="2">
    <source>
        <dbReference type="ARBA" id="ARBA00022692"/>
    </source>
</evidence>
<comment type="subcellular location">
    <subcellularLocation>
        <location evidence="1">Membrane</location>
        <topology evidence="1">Multi-pass membrane protein</topology>
    </subcellularLocation>
</comment>
<evidence type="ECO:0000313" key="6">
    <source>
        <dbReference type="EMBL" id="SNR95935.1"/>
    </source>
</evidence>
<dbReference type="RefSeq" id="WP_089359106.1">
    <property type="nucleotide sequence ID" value="NZ_FZOG01000001.1"/>
</dbReference>
<keyword evidence="4 5" id="KW-0472">Membrane</keyword>
<evidence type="ECO:0000256" key="5">
    <source>
        <dbReference type="SAM" id="Phobius"/>
    </source>
</evidence>
<protein>
    <submittedName>
        <fullName evidence="6">TIGR00659 family protein</fullName>
    </submittedName>
</protein>
<organism evidence="6 7">
    <name type="scientific">Pseudomonas segetis</name>
    <dbReference type="NCBI Taxonomy" id="298908"/>
    <lineage>
        <taxon>Bacteria</taxon>
        <taxon>Pseudomonadati</taxon>
        <taxon>Pseudomonadota</taxon>
        <taxon>Gammaproteobacteria</taxon>
        <taxon>Pseudomonadales</taxon>
        <taxon>Pseudomonadaceae</taxon>
        <taxon>Pseudomonas</taxon>
    </lineage>
</organism>
<dbReference type="Pfam" id="PF04172">
    <property type="entry name" value="LrgB"/>
    <property type="match status" value="1"/>
</dbReference>
<evidence type="ECO:0000256" key="4">
    <source>
        <dbReference type="ARBA" id="ARBA00023136"/>
    </source>
</evidence>
<keyword evidence="7" id="KW-1185">Reference proteome</keyword>
<dbReference type="EMBL" id="FZOG01000001">
    <property type="protein sequence ID" value="SNR95935.1"/>
    <property type="molecule type" value="Genomic_DNA"/>
</dbReference>
<keyword evidence="3 5" id="KW-1133">Transmembrane helix</keyword>
<feature type="transmembrane region" description="Helical" evidence="5">
    <location>
        <begin position="42"/>
        <end position="62"/>
    </location>
</feature>
<feature type="transmembrane region" description="Helical" evidence="5">
    <location>
        <begin position="214"/>
        <end position="242"/>
    </location>
</feature>
<dbReference type="InterPro" id="IPR007300">
    <property type="entry name" value="CidB/LrgB"/>
</dbReference>
<feature type="transmembrane region" description="Helical" evidence="5">
    <location>
        <begin position="155"/>
        <end position="174"/>
    </location>
</feature>
<feature type="transmembrane region" description="Helical" evidence="5">
    <location>
        <begin position="74"/>
        <end position="91"/>
    </location>
</feature>
<feature type="transmembrane region" description="Helical" evidence="5">
    <location>
        <begin position="98"/>
        <end position="125"/>
    </location>
</feature>